<dbReference type="Pfam" id="PF00892">
    <property type="entry name" value="EamA"/>
    <property type="match status" value="2"/>
</dbReference>
<evidence type="ECO:0000256" key="3">
    <source>
        <dbReference type="ARBA" id="ARBA00022692"/>
    </source>
</evidence>
<evidence type="ECO:0000313" key="9">
    <source>
        <dbReference type="Proteomes" id="UP000824261"/>
    </source>
</evidence>
<feature type="transmembrane region" description="Helical" evidence="6">
    <location>
        <begin position="65"/>
        <end position="83"/>
    </location>
</feature>
<reference evidence="8" key="1">
    <citation type="submission" date="2020-10" db="EMBL/GenBank/DDBJ databases">
        <authorList>
            <person name="Gilroy R."/>
        </authorList>
    </citation>
    <scope>NUCLEOTIDE SEQUENCE</scope>
    <source>
        <strain evidence="8">ChiGjej1B1-2707</strain>
    </source>
</reference>
<keyword evidence="3 6" id="KW-0812">Transmembrane</keyword>
<keyword evidence="5 6" id="KW-0472">Membrane</keyword>
<organism evidence="8 9">
    <name type="scientific">Candidatus Aveggerthella stercoripullorum</name>
    <dbReference type="NCBI Taxonomy" id="2840688"/>
    <lineage>
        <taxon>Bacteria</taxon>
        <taxon>Bacillati</taxon>
        <taxon>Actinomycetota</taxon>
        <taxon>Coriobacteriia</taxon>
        <taxon>Eggerthellales</taxon>
        <taxon>Eggerthellaceae</taxon>
        <taxon>Eggerthellaceae incertae sedis</taxon>
        <taxon>Candidatus Aveggerthella</taxon>
    </lineage>
</organism>
<dbReference type="InterPro" id="IPR000620">
    <property type="entry name" value="EamA_dom"/>
</dbReference>
<feature type="transmembrane region" description="Helical" evidence="6">
    <location>
        <begin position="146"/>
        <end position="165"/>
    </location>
</feature>
<evidence type="ECO:0000256" key="1">
    <source>
        <dbReference type="ARBA" id="ARBA00004141"/>
    </source>
</evidence>
<dbReference type="SUPFAM" id="SSF103481">
    <property type="entry name" value="Multidrug resistance efflux transporter EmrE"/>
    <property type="match status" value="2"/>
</dbReference>
<feature type="transmembrane region" description="Helical" evidence="6">
    <location>
        <begin position="240"/>
        <end position="258"/>
    </location>
</feature>
<feature type="transmembrane region" description="Helical" evidence="6">
    <location>
        <begin position="208"/>
        <end position="228"/>
    </location>
</feature>
<evidence type="ECO:0000256" key="5">
    <source>
        <dbReference type="ARBA" id="ARBA00023136"/>
    </source>
</evidence>
<feature type="domain" description="EamA" evidence="7">
    <location>
        <begin position="147"/>
        <end position="278"/>
    </location>
</feature>
<feature type="transmembrane region" description="Helical" evidence="6">
    <location>
        <begin position="177"/>
        <end position="196"/>
    </location>
</feature>
<dbReference type="Proteomes" id="UP000824261">
    <property type="component" value="Unassembled WGS sequence"/>
</dbReference>
<comment type="caution">
    <text evidence="8">The sequence shown here is derived from an EMBL/GenBank/DDBJ whole genome shotgun (WGS) entry which is preliminary data.</text>
</comment>
<protein>
    <submittedName>
        <fullName evidence="8">DMT family transporter</fullName>
    </submittedName>
</protein>
<dbReference type="EMBL" id="DVGB01000008">
    <property type="protein sequence ID" value="HIR00842.1"/>
    <property type="molecule type" value="Genomic_DNA"/>
</dbReference>
<dbReference type="Gene3D" id="1.10.3730.20">
    <property type="match status" value="1"/>
</dbReference>
<comment type="similarity">
    <text evidence="2">Belongs to the EamA transporter family.</text>
</comment>
<proteinExistence type="inferred from homology"/>
<feature type="transmembrane region" description="Helical" evidence="6">
    <location>
        <begin position="89"/>
        <end position="113"/>
    </location>
</feature>
<feature type="transmembrane region" description="Helical" evidence="6">
    <location>
        <begin position="34"/>
        <end position="53"/>
    </location>
</feature>
<evidence type="ECO:0000259" key="7">
    <source>
        <dbReference type="Pfam" id="PF00892"/>
    </source>
</evidence>
<accession>A0A9D1D3U7</accession>
<feature type="domain" description="EamA" evidence="7">
    <location>
        <begin position="10"/>
        <end position="136"/>
    </location>
</feature>
<evidence type="ECO:0000313" key="8">
    <source>
        <dbReference type="EMBL" id="HIR00842.1"/>
    </source>
</evidence>
<name>A0A9D1D3U7_9ACTN</name>
<feature type="transmembrane region" description="Helical" evidence="6">
    <location>
        <begin position="7"/>
        <end position="28"/>
    </location>
</feature>
<dbReference type="AlphaFoldDB" id="A0A9D1D3U7"/>
<gene>
    <name evidence="8" type="ORF">IAA69_00975</name>
</gene>
<evidence type="ECO:0000256" key="6">
    <source>
        <dbReference type="SAM" id="Phobius"/>
    </source>
</evidence>
<dbReference type="InterPro" id="IPR050638">
    <property type="entry name" value="AA-Vitamin_Transporters"/>
</dbReference>
<evidence type="ECO:0000256" key="4">
    <source>
        <dbReference type="ARBA" id="ARBA00022989"/>
    </source>
</evidence>
<comment type="subcellular location">
    <subcellularLocation>
        <location evidence="1">Membrane</location>
        <topology evidence="1">Multi-pass membrane protein</topology>
    </subcellularLocation>
</comment>
<dbReference type="PANTHER" id="PTHR32322">
    <property type="entry name" value="INNER MEMBRANE TRANSPORTER"/>
    <property type="match status" value="1"/>
</dbReference>
<feature type="transmembrane region" description="Helical" evidence="6">
    <location>
        <begin position="264"/>
        <end position="282"/>
    </location>
</feature>
<sequence length="290" mass="30459">MRKLDFLKYLGGLLLFGSNGIVASSILLPSSQLVLLRTFIGCLLLGAAFLIAVRKLTATKHPRDFTLLVISGVAEGAAWLFLYEAYGEIGVGITTLIFYVGPVIVMALSPLVFKARLTAPMLLGFAIVIVGMLLVNSNAFQGGQTVWGLFCAGMSAVMYAVMIICNKKAPNVQGLENSAIVLFSTLVTVALFVGFTSGFAMDIRTQDLPAILFLGLANTGLGALLYFSAVGKLPVQTVSICGYLEPLFAVVLSAVILGETFGPLQVVGAICIIGGAILGEIANSKAQKTV</sequence>
<feature type="transmembrane region" description="Helical" evidence="6">
    <location>
        <begin position="120"/>
        <end position="140"/>
    </location>
</feature>
<dbReference type="InterPro" id="IPR037185">
    <property type="entry name" value="EmrE-like"/>
</dbReference>
<keyword evidence="4 6" id="KW-1133">Transmembrane helix</keyword>
<evidence type="ECO:0000256" key="2">
    <source>
        <dbReference type="ARBA" id="ARBA00007362"/>
    </source>
</evidence>
<reference evidence="8" key="2">
    <citation type="journal article" date="2021" name="PeerJ">
        <title>Extensive microbial diversity within the chicken gut microbiome revealed by metagenomics and culture.</title>
        <authorList>
            <person name="Gilroy R."/>
            <person name="Ravi A."/>
            <person name="Getino M."/>
            <person name="Pursley I."/>
            <person name="Horton D.L."/>
            <person name="Alikhan N.F."/>
            <person name="Baker D."/>
            <person name="Gharbi K."/>
            <person name="Hall N."/>
            <person name="Watson M."/>
            <person name="Adriaenssens E.M."/>
            <person name="Foster-Nyarko E."/>
            <person name="Jarju S."/>
            <person name="Secka A."/>
            <person name="Antonio M."/>
            <person name="Oren A."/>
            <person name="Chaudhuri R.R."/>
            <person name="La Ragione R."/>
            <person name="Hildebrand F."/>
            <person name="Pallen M.J."/>
        </authorList>
    </citation>
    <scope>NUCLEOTIDE SEQUENCE</scope>
    <source>
        <strain evidence="8">ChiGjej1B1-2707</strain>
    </source>
</reference>
<dbReference type="PANTHER" id="PTHR32322:SF2">
    <property type="entry name" value="EAMA DOMAIN-CONTAINING PROTEIN"/>
    <property type="match status" value="1"/>
</dbReference>
<dbReference type="GO" id="GO:0016020">
    <property type="term" value="C:membrane"/>
    <property type="evidence" value="ECO:0007669"/>
    <property type="project" value="UniProtKB-SubCell"/>
</dbReference>